<dbReference type="GO" id="GO:0004497">
    <property type="term" value="F:monooxygenase activity"/>
    <property type="evidence" value="ECO:0007669"/>
    <property type="project" value="UniProtKB-KW"/>
</dbReference>
<evidence type="ECO:0000259" key="6">
    <source>
        <dbReference type="Pfam" id="PF01494"/>
    </source>
</evidence>
<dbReference type="InterPro" id="IPR002938">
    <property type="entry name" value="FAD-bd"/>
</dbReference>
<dbReference type="AlphaFoldDB" id="A0A2J6SE38"/>
<feature type="domain" description="FAD-binding" evidence="6">
    <location>
        <begin position="10"/>
        <end position="338"/>
    </location>
</feature>
<dbReference type="STRING" id="1149755.A0A2J6SE38"/>
<evidence type="ECO:0000313" key="7">
    <source>
        <dbReference type="EMBL" id="PMD49033.1"/>
    </source>
</evidence>
<dbReference type="InterPro" id="IPR036188">
    <property type="entry name" value="FAD/NAD-bd_sf"/>
</dbReference>
<dbReference type="GO" id="GO:0071949">
    <property type="term" value="F:FAD binding"/>
    <property type="evidence" value="ECO:0007669"/>
    <property type="project" value="InterPro"/>
</dbReference>
<reference evidence="7 8" key="1">
    <citation type="submission" date="2016-04" db="EMBL/GenBank/DDBJ databases">
        <title>A degradative enzymes factory behind the ericoid mycorrhizal symbiosis.</title>
        <authorList>
            <consortium name="DOE Joint Genome Institute"/>
            <person name="Martino E."/>
            <person name="Morin E."/>
            <person name="Grelet G."/>
            <person name="Kuo A."/>
            <person name="Kohler A."/>
            <person name="Daghino S."/>
            <person name="Barry K."/>
            <person name="Choi C."/>
            <person name="Cichocki N."/>
            <person name="Clum A."/>
            <person name="Copeland A."/>
            <person name="Hainaut M."/>
            <person name="Haridas S."/>
            <person name="Labutti K."/>
            <person name="Lindquist E."/>
            <person name="Lipzen A."/>
            <person name="Khouja H.-R."/>
            <person name="Murat C."/>
            <person name="Ohm R."/>
            <person name="Olson A."/>
            <person name="Spatafora J."/>
            <person name="Veneault-Fourrey C."/>
            <person name="Henrissat B."/>
            <person name="Grigoriev I."/>
            <person name="Martin F."/>
            <person name="Perotto S."/>
        </authorList>
    </citation>
    <scope>NUCLEOTIDE SEQUENCE [LARGE SCALE GENOMIC DNA]</scope>
    <source>
        <strain evidence="7 8">F</strain>
    </source>
</reference>
<keyword evidence="3" id="KW-0274">FAD</keyword>
<evidence type="ECO:0000256" key="4">
    <source>
        <dbReference type="ARBA" id="ARBA00023002"/>
    </source>
</evidence>
<evidence type="ECO:0000256" key="2">
    <source>
        <dbReference type="ARBA" id="ARBA00022630"/>
    </source>
</evidence>
<comment type="similarity">
    <text evidence="1">Belongs to the paxM FAD-dependent monooxygenase family.</text>
</comment>
<dbReference type="Gene3D" id="3.50.50.60">
    <property type="entry name" value="FAD/NAD(P)-binding domain"/>
    <property type="match status" value="1"/>
</dbReference>
<dbReference type="Proteomes" id="UP000235786">
    <property type="component" value="Unassembled WGS sequence"/>
</dbReference>
<evidence type="ECO:0000256" key="3">
    <source>
        <dbReference type="ARBA" id="ARBA00022827"/>
    </source>
</evidence>
<evidence type="ECO:0000313" key="8">
    <source>
        <dbReference type="Proteomes" id="UP000235786"/>
    </source>
</evidence>
<dbReference type="PANTHER" id="PTHR13789">
    <property type="entry name" value="MONOOXYGENASE"/>
    <property type="match status" value="1"/>
</dbReference>
<dbReference type="PANTHER" id="PTHR13789:SF309">
    <property type="entry name" value="PUTATIVE (AFU_ORTHOLOGUE AFUA_6G14510)-RELATED"/>
    <property type="match status" value="1"/>
</dbReference>
<keyword evidence="4" id="KW-0560">Oxidoreductase</keyword>
<organism evidence="7 8">
    <name type="scientific">Hyaloscypha variabilis (strain UAMH 11265 / GT02V1 / F)</name>
    <name type="common">Meliniomyces variabilis</name>
    <dbReference type="NCBI Taxonomy" id="1149755"/>
    <lineage>
        <taxon>Eukaryota</taxon>
        <taxon>Fungi</taxon>
        <taxon>Dikarya</taxon>
        <taxon>Ascomycota</taxon>
        <taxon>Pezizomycotina</taxon>
        <taxon>Leotiomycetes</taxon>
        <taxon>Helotiales</taxon>
        <taxon>Hyaloscyphaceae</taxon>
        <taxon>Hyaloscypha</taxon>
        <taxon>Hyaloscypha variabilis</taxon>
    </lineage>
</organism>
<name>A0A2J6SE38_HYAVF</name>
<protein>
    <submittedName>
        <fullName evidence="7">FAD/NAD(P)-binding domain-containing protein</fullName>
    </submittedName>
</protein>
<evidence type="ECO:0000256" key="5">
    <source>
        <dbReference type="ARBA" id="ARBA00023033"/>
    </source>
</evidence>
<keyword evidence="2" id="KW-0285">Flavoprotein</keyword>
<dbReference type="InterPro" id="IPR050493">
    <property type="entry name" value="FAD-dep_Monooxygenase_BioMet"/>
</dbReference>
<dbReference type="OrthoDB" id="16820at2759"/>
<proteinExistence type="inferred from homology"/>
<dbReference type="SUPFAM" id="SSF51905">
    <property type="entry name" value="FAD/NAD(P)-binding domain"/>
    <property type="match status" value="1"/>
</dbReference>
<dbReference type="PRINTS" id="PR00420">
    <property type="entry name" value="RNGMNOXGNASE"/>
</dbReference>
<keyword evidence="5" id="KW-0503">Monooxygenase</keyword>
<gene>
    <name evidence="7" type="ORF">L207DRAFT_550758</name>
</gene>
<accession>A0A2J6SE38</accession>
<evidence type="ECO:0000256" key="1">
    <source>
        <dbReference type="ARBA" id="ARBA00007992"/>
    </source>
</evidence>
<dbReference type="EMBL" id="KZ613937">
    <property type="protein sequence ID" value="PMD49033.1"/>
    <property type="molecule type" value="Genomic_DNA"/>
</dbReference>
<keyword evidence="8" id="KW-1185">Reference proteome</keyword>
<sequence>MTSSNSVKVTNVAIIGGGVAGPALALCLKKHHNIMSTIYELRPAGDERGVNIALAPNGVRVLQHVGVYDELRAQGFSYEQLQISNAHSQPLGRLWHGSRKHYNFQCLRIHRSTVQKELLKEAKAQGIPIVYGKKLVALTEKHDGVEITFADNETVSASFVIGADGVHSNVRDLIMGTETGYSGFMGIIGMRLARDKLHKSVQDVILPDFVFGKTGFVAIMPSNYDGTEVDFFSTMPYPSHSRKEWDELSQDKTKLQAILRERFGKDWPEFVVGITRDYKKEGLELYPFFEVPPLDRWTSTGGRVILIGDAAHAFTPQAGQGAAVGLEDAETLAHTMSREGFATDHMRFLKIWEKHRQARLVQVKRLTDINGRLRSPDPPLVQSLKEWIMWANFKWSGPMGKLEWLFGYNAEDILSHY</sequence>
<dbReference type="Pfam" id="PF01494">
    <property type="entry name" value="FAD_binding_3"/>
    <property type="match status" value="1"/>
</dbReference>